<dbReference type="EMBL" id="ACBW01000231">
    <property type="protein sequence ID" value="EEF78268.1"/>
    <property type="molecule type" value="Genomic_DNA"/>
</dbReference>
<accession>S0FCN7</accession>
<dbReference type="UniPathway" id="UPA00077">
    <property type="reaction ID" value="UER00154"/>
</dbReference>
<organism evidence="8 9">
    <name type="scientific">Phocaeicola coprophilus DSM 18228 = JCM 13818</name>
    <dbReference type="NCBI Taxonomy" id="547042"/>
    <lineage>
        <taxon>Bacteria</taxon>
        <taxon>Pseudomonadati</taxon>
        <taxon>Bacteroidota</taxon>
        <taxon>Bacteroidia</taxon>
        <taxon>Bacteroidales</taxon>
        <taxon>Bacteroidaceae</taxon>
        <taxon>Phocaeicola</taxon>
    </lineage>
</organism>
<dbReference type="STRING" id="547042.BACCOPRO_03793"/>
<dbReference type="HOGENOM" id="CLU_112632_1_2_10"/>
<comment type="function">
    <text evidence="6">Catalyzes the conversion of 7,8-dihydroneopterin to 6-hydroxymethyl-7,8-dihydropterin.</text>
</comment>
<dbReference type="Proteomes" id="UP000014073">
    <property type="component" value="Unassembled WGS sequence"/>
</dbReference>
<feature type="domain" description="Dihydroneopterin aldolase/epimerase" evidence="7">
    <location>
        <begin position="22"/>
        <end position="134"/>
    </location>
</feature>
<dbReference type="InterPro" id="IPR006157">
    <property type="entry name" value="FolB_dom"/>
</dbReference>
<evidence type="ECO:0000313" key="8">
    <source>
        <dbReference type="EMBL" id="EEF78268.1"/>
    </source>
</evidence>
<proteinExistence type="inferred from homology"/>
<dbReference type="GO" id="GO:0005737">
    <property type="term" value="C:cytoplasm"/>
    <property type="evidence" value="ECO:0007669"/>
    <property type="project" value="TreeGrafter"/>
</dbReference>
<dbReference type="NCBIfam" id="TIGR00525">
    <property type="entry name" value="folB"/>
    <property type="match status" value="1"/>
</dbReference>
<comment type="similarity">
    <text evidence="3 6">Belongs to the DHNA family.</text>
</comment>
<keyword evidence="4 6" id="KW-0289">Folate biosynthesis</keyword>
<evidence type="ECO:0000256" key="2">
    <source>
        <dbReference type="ARBA" id="ARBA00005013"/>
    </source>
</evidence>
<comment type="catalytic activity">
    <reaction evidence="1 6">
        <text>7,8-dihydroneopterin = 6-hydroxymethyl-7,8-dihydropterin + glycolaldehyde</text>
        <dbReference type="Rhea" id="RHEA:10540"/>
        <dbReference type="ChEBI" id="CHEBI:17001"/>
        <dbReference type="ChEBI" id="CHEBI:17071"/>
        <dbReference type="ChEBI" id="CHEBI:44841"/>
        <dbReference type="EC" id="4.1.2.25"/>
    </reaction>
</comment>
<dbReference type="GO" id="GO:0004150">
    <property type="term" value="F:dihydroneopterin aldolase activity"/>
    <property type="evidence" value="ECO:0007669"/>
    <property type="project" value="UniProtKB-UniRule"/>
</dbReference>
<evidence type="ECO:0000256" key="6">
    <source>
        <dbReference type="RuleBase" id="RU362079"/>
    </source>
</evidence>
<sequence>MHLCALYFLSDKLRMKTQDMYIHLNGLKLYAYHGVLPQENRVGAEYTLNLRLKTDFSHAAENDCLEGTVNYAEVFKTVKEEMNIPSLLLEHVIRRIASRLLNDFPAVSEIRITLDKQNPPMGADCKEVGVEATFCR</sequence>
<dbReference type="Gene3D" id="3.30.1130.10">
    <property type="match status" value="1"/>
</dbReference>
<dbReference type="NCBIfam" id="TIGR00526">
    <property type="entry name" value="folB_dom"/>
    <property type="match status" value="1"/>
</dbReference>
<dbReference type="SUPFAM" id="SSF55620">
    <property type="entry name" value="Tetrahydrobiopterin biosynthesis enzymes-like"/>
    <property type="match status" value="1"/>
</dbReference>
<evidence type="ECO:0000313" key="9">
    <source>
        <dbReference type="Proteomes" id="UP000014073"/>
    </source>
</evidence>
<comment type="pathway">
    <text evidence="2 6">Cofactor biosynthesis; tetrahydrofolate biosynthesis; 2-amino-4-hydroxy-6-hydroxymethyl-7,8-dihydropteridine diphosphate from 7,8-dihydroneopterin triphosphate: step 3/4.</text>
</comment>
<reference evidence="8 9" key="1">
    <citation type="submission" date="2008-12" db="EMBL/GenBank/DDBJ databases">
        <authorList>
            <person name="Fulton L."/>
            <person name="Clifton S."/>
            <person name="Fulton B."/>
            <person name="Xu J."/>
            <person name="Minx P."/>
            <person name="Pepin K.H."/>
            <person name="Johnson M."/>
            <person name="Bhonagiri V."/>
            <person name="Nash W.E."/>
            <person name="Mardis E.R."/>
            <person name="Wilson R.K."/>
        </authorList>
    </citation>
    <scope>NUCLEOTIDE SEQUENCE [LARGE SCALE GENOMIC DNA]</scope>
    <source>
        <strain evidence="8 9">DSM 18228</strain>
    </source>
</reference>
<dbReference type="GO" id="GO:0046654">
    <property type="term" value="P:tetrahydrofolate biosynthetic process"/>
    <property type="evidence" value="ECO:0007669"/>
    <property type="project" value="UniProtKB-UniRule"/>
</dbReference>
<comment type="caution">
    <text evidence="8">The sequence shown here is derived from an EMBL/GenBank/DDBJ whole genome shotgun (WGS) entry which is preliminary data.</text>
</comment>
<keyword evidence="5 6" id="KW-0456">Lyase</keyword>
<evidence type="ECO:0000256" key="5">
    <source>
        <dbReference type="ARBA" id="ARBA00023239"/>
    </source>
</evidence>
<dbReference type="PANTHER" id="PTHR42844">
    <property type="entry name" value="DIHYDRONEOPTERIN ALDOLASE 1-RELATED"/>
    <property type="match status" value="1"/>
</dbReference>
<evidence type="ECO:0000256" key="4">
    <source>
        <dbReference type="ARBA" id="ARBA00022909"/>
    </source>
</evidence>
<dbReference type="SMART" id="SM00905">
    <property type="entry name" value="FolB"/>
    <property type="match status" value="1"/>
</dbReference>
<dbReference type="InterPro" id="IPR006156">
    <property type="entry name" value="Dihydroneopterin_aldolase"/>
</dbReference>
<gene>
    <name evidence="8" type="primary">folB</name>
    <name evidence="8" type="ORF">BACCOPRO_03793</name>
</gene>
<dbReference type="InterPro" id="IPR043133">
    <property type="entry name" value="GTP-CH-I_C/QueF"/>
</dbReference>
<dbReference type="GO" id="GO:0046656">
    <property type="term" value="P:folic acid biosynthetic process"/>
    <property type="evidence" value="ECO:0007669"/>
    <property type="project" value="UniProtKB-UniRule"/>
</dbReference>
<keyword evidence="9" id="KW-1185">Reference proteome</keyword>
<dbReference type="Pfam" id="PF02152">
    <property type="entry name" value="FolB"/>
    <property type="match status" value="1"/>
</dbReference>
<dbReference type="EC" id="4.1.2.25" evidence="6"/>
<dbReference type="PANTHER" id="PTHR42844:SF1">
    <property type="entry name" value="DIHYDRONEOPTERIN ALDOLASE 1-RELATED"/>
    <property type="match status" value="1"/>
</dbReference>
<dbReference type="AlphaFoldDB" id="S0FCN7"/>
<protein>
    <recommendedName>
        <fullName evidence="6">7,8-dihydroneopterin aldolase</fullName>
        <ecNumber evidence="6">4.1.2.25</ecNumber>
    </recommendedName>
</protein>
<evidence type="ECO:0000259" key="7">
    <source>
        <dbReference type="SMART" id="SM00905"/>
    </source>
</evidence>
<dbReference type="eggNOG" id="COG1539">
    <property type="taxonomic scope" value="Bacteria"/>
</dbReference>
<evidence type="ECO:0000256" key="1">
    <source>
        <dbReference type="ARBA" id="ARBA00001353"/>
    </source>
</evidence>
<evidence type="ECO:0000256" key="3">
    <source>
        <dbReference type="ARBA" id="ARBA00005708"/>
    </source>
</evidence>
<name>S0FCN7_9BACT</name>